<name>A0A7H8TEG1_STRCX</name>
<evidence type="ECO:0000313" key="1">
    <source>
        <dbReference type="EMBL" id="QKZ21881.1"/>
    </source>
</evidence>
<proteinExistence type="predicted"/>
<sequence>MAGPGDGFRLMRGSTGFFTSGDPGIRRTDPRACRTAWYAAARAAGGRVGEFEARQIAQTFHTATIERPDGRCCALFQAYTPLVAFVDEPHDWYTDQFREAPAWAAGLGDFGFTVLSAAVLLSPLSSADTSALSAVERRQIDYWRPETVGAVLFNSWD</sequence>
<dbReference type="GeneID" id="91330153"/>
<dbReference type="AlphaFoldDB" id="A0A7H8TEG1"/>
<protein>
    <submittedName>
        <fullName evidence="1">Uncharacterized protein</fullName>
    </submittedName>
</protein>
<keyword evidence="2" id="KW-1185">Reference proteome</keyword>
<accession>A0A7H8TEG1</accession>
<organism evidence="1 2">
    <name type="scientific">Streptomyces chartreusis</name>
    <dbReference type="NCBI Taxonomy" id="1969"/>
    <lineage>
        <taxon>Bacteria</taxon>
        <taxon>Bacillati</taxon>
        <taxon>Actinomycetota</taxon>
        <taxon>Actinomycetes</taxon>
        <taxon>Kitasatosporales</taxon>
        <taxon>Streptomycetaceae</taxon>
        <taxon>Streptomyces</taxon>
    </lineage>
</organism>
<gene>
    <name evidence="1" type="ORF">HUT05_33770</name>
</gene>
<evidence type="ECO:0000313" key="2">
    <source>
        <dbReference type="Proteomes" id="UP000509418"/>
    </source>
</evidence>
<dbReference type="Proteomes" id="UP000509418">
    <property type="component" value="Chromosome"/>
</dbReference>
<dbReference type="RefSeq" id="WP_107906798.1">
    <property type="nucleotide sequence ID" value="NZ_BMUS01000002.1"/>
</dbReference>
<dbReference type="EMBL" id="CP056041">
    <property type="protein sequence ID" value="QKZ21881.1"/>
    <property type="molecule type" value="Genomic_DNA"/>
</dbReference>
<reference evidence="1 2" key="1">
    <citation type="submission" date="2020-06" db="EMBL/GenBank/DDBJ databases">
        <title>Genome mining for natural products.</title>
        <authorList>
            <person name="Zhang B."/>
            <person name="Shi J."/>
            <person name="Ge H."/>
        </authorList>
    </citation>
    <scope>NUCLEOTIDE SEQUENCE [LARGE SCALE GENOMIC DNA]</scope>
    <source>
        <strain evidence="1 2">NA02069</strain>
    </source>
</reference>